<dbReference type="Proteomes" id="UP000265020">
    <property type="component" value="Unassembled WGS sequence"/>
</dbReference>
<keyword evidence="2" id="KW-1185">Reference proteome</keyword>
<sequence>MVKYFSRREVFTRPSVLQLEVLIRKSQPINGLPTGSIVVGEVSTLRTGTKKAEQLNTAYNREIKRRTGLPDKDLLTGLLKKTEVTCLHLGTPHSHSQFSAP</sequence>
<name>A0A3Q2DJ47_CYPVA</name>
<reference evidence="1" key="1">
    <citation type="submission" date="2025-08" db="UniProtKB">
        <authorList>
            <consortium name="Ensembl"/>
        </authorList>
    </citation>
    <scope>IDENTIFICATION</scope>
</reference>
<evidence type="ECO:0000313" key="1">
    <source>
        <dbReference type="Ensembl" id="ENSCVAP00000019456.1"/>
    </source>
</evidence>
<reference evidence="1" key="2">
    <citation type="submission" date="2025-09" db="UniProtKB">
        <authorList>
            <consortium name="Ensembl"/>
        </authorList>
    </citation>
    <scope>IDENTIFICATION</scope>
</reference>
<organism evidence="1 2">
    <name type="scientific">Cyprinodon variegatus</name>
    <name type="common">Sheepshead minnow</name>
    <dbReference type="NCBI Taxonomy" id="28743"/>
    <lineage>
        <taxon>Eukaryota</taxon>
        <taxon>Metazoa</taxon>
        <taxon>Chordata</taxon>
        <taxon>Craniata</taxon>
        <taxon>Vertebrata</taxon>
        <taxon>Euteleostomi</taxon>
        <taxon>Actinopterygii</taxon>
        <taxon>Neopterygii</taxon>
        <taxon>Teleostei</taxon>
        <taxon>Neoteleostei</taxon>
        <taxon>Acanthomorphata</taxon>
        <taxon>Ovalentaria</taxon>
        <taxon>Atherinomorphae</taxon>
        <taxon>Cyprinodontiformes</taxon>
        <taxon>Cyprinodontidae</taxon>
        <taxon>Cyprinodon</taxon>
    </lineage>
</organism>
<dbReference type="Ensembl" id="ENSCVAT00000028638.1">
    <property type="protein sequence ID" value="ENSCVAP00000019456.1"/>
    <property type="gene ID" value="ENSCVAG00000022812.1"/>
</dbReference>
<protein>
    <submittedName>
        <fullName evidence="1">Uncharacterized protein</fullName>
    </submittedName>
</protein>
<proteinExistence type="predicted"/>
<dbReference type="AlphaFoldDB" id="A0A3Q2DJ47"/>
<evidence type="ECO:0000313" key="2">
    <source>
        <dbReference type="Proteomes" id="UP000265020"/>
    </source>
</evidence>
<accession>A0A3Q2DJ47</accession>